<proteinExistence type="predicted"/>
<protein>
    <submittedName>
        <fullName evidence="1">Uncharacterized protein</fullName>
    </submittedName>
</protein>
<evidence type="ECO:0000313" key="1">
    <source>
        <dbReference type="EMBL" id="NFJ10088.1"/>
    </source>
</evidence>
<accession>A0A846J7P0</accession>
<dbReference type="EMBL" id="SWQE01000010">
    <property type="protein sequence ID" value="NFJ10088.1"/>
    <property type="molecule type" value="Genomic_DNA"/>
</dbReference>
<organism evidence="1 2">
    <name type="scientific">Clostridium botulinum</name>
    <dbReference type="NCBI Taxonomy" id="1491"/>
    <lineage>
        <taxon>Bacteria</taxon>
        <taxon>Bacillati</taxon>
        <taxon>Bacillota</taxon>
        <taxon>Clostridia</taxon>
        <taxon>Eubacteriales</taxon>
        <taxon>Clostridiaceae</taxon>
        <taxon>Clostridium</taxon>
    </lineage>
</organism>
<dbReference type="Proteomes" id="UP000480039">
    <property type="component" value="Unassembled WGS sequence"/>
</dbReference>
<name>A0A846J7P0_CLOBO</name>
<dbReference type="Gene3D" id="3.40.50.12090">
    <property type="match status" value="1"/>
</dbReference>
<dbReference type="AlphaFoldDB" id="A0A846J7P0"/>
<sequence>MENIVVYYYPLDQRSAEYVAGELNCTTIYVARTSNYSCVKNIIAVGGRIGKYKEYNITPNKIIAGNGRYDTLKAVVDYIK</sequence>
<evidence type="ECO:0000313" key="2">
    <source>
        <dbReference type="Proteomes" id="UP000480039"/>
    </source>
</evidence>
<reference evidence="1 2" key="1">
    <citation type="submission" date="2019-04" db="EMBL/GenBank/DDBJ databases">
        <title>Genome sequencing of Clostridium botulinum Groups I-IV and Clostridium butyricum.</title>
        <authorList>
            <person name="Brunt J."/>
            <person name="Van Vliet A.H.M."/>
            <person name="Stringer S.C."/>
            <person name="Carter A.T."/>
            <person name="Peck M.W."/>
        </authorList>
    </citation>
    <scope>NUCLEOTIDE SEQUENCE [LARGE SCALE GENOMIC DNA]</scope>
    <source>
        <strain evidence="1 2">Colworth BL30</strain>
    </source>
</reference>
<gene>
    <name evidence="1" type="ORF">FC871_16715</name>
</gene>
<comment type="caution">
    <text evidence="1">The sequence shown here is derived from an EMBL/GenBank/DDBJ whole genome shotgun (WGS) entry which is preliminary data.</text>
</comment>